<reference evidence="2" key="2">
    <citation type="journal article" date="2021" name="PeerJ">
        <title>Extensive microbial diversity within the chicken gut microbiome revealed by metagenomics and culture.</title>
        <authorList>
            <person name="Gilroy R."/>
            <person name="Ravi A."/>
            <person name="Getino M."/>
            <person name="Pursley I."/>
            <person name="Horton D.L."/>
            <person name="Alikhan N.F."/>
            <person name="Baker D."/>
            <person name="Gharbi K."/>
            <person name="Hall N."/>
            <person name="Watson M."/>
            <person name="Adriaenssens E.M."/>
            <person name="Foster-Nyarko E."/>
            <person name="Jarju S."/>
            <person name="Secka A."/>
            <person name="Antonio M."/>
            <person name="Oren A."/>
            <person name="Chaudhuri R.R."/>
            <person name="La Ragione R."/>
            <person name="Hildebrand F."/>
            <person name="Pallen M.J."/>
        </authorList>
    </citation>
    <scope>NUCLEOTIDE SEQUENCE</scope>
    <source>
        <strain evidence="2">ChiSxjej1B13-7041</strain>
    </source>
</reference>
<proteinExistence type="predicted"/>
<protein>
    <submittedName>
        <fullName evidence="2">Aldo/keto reductase</fullName>
    </submittedName>
</protein>
<dbReference type="EMBL" id="DVHU01000010">
    <property type="protein sequence ID" value="HIR92021.1"/>
    <property type="molecule type" value="Genomic_DNA"/>
</dbReference>
<comment type="caution">
    <text evidence="2">The sequence shown here is derived from an EMBL/GenBank/DDBJ whole genome shotgun (WGS) entry which is preliminary data.</text>
</comment>
<organism evidence="2 3">
    <name type="scientific">Candidatus Egerieimonas intestinavium</name>
    <dbReference type="NCBI Taxonomy" id="2840777"/>
    <lineage>
        <taxon>Bacteria</taxon>
        <taxon>Bacillati</taxon>
        <taxon>Bacillota</taxon>
        <taxon>Clostridia</taxon>
        <taxon>Lachnospirales</taxon>
        <taxon>Lachnospiraceae</taxon>
        <taxon>Lachnospiraceae incertae sedis</taxon>
        <taxon>Candidatus Egerieimonas</taxon>
    </lineage>
</organism>
<evidence type="ECO:0000313" key="3">
    <source>
        <dbReference type="Proteomes" id="UP000886841"/>
    </source>
</evidence>
<evidence type="ECO:0000313" key="2">
    <source>
        <dbReference type="EMBL" id="HIR92021.1"/>
    </source>
</evidence>
<dbReference type="SUPFAM" id="SSF51430">
    <property type="entry name" value="NAD(P)-linked oxidoreductase"/>
    <property type="match status" value="1"/>
</dbReference>
<dbReference type="Gene3D" id="3.20.20.100">
    <property type="entry name" value="NADP-dependent oxidoreductase domain"/>
    <property type="match status" value="1"/>
</dbReference>
<dbReference type="AlphaFoldDB" id="A0A9D1JF25"/>
<dbReference type="GO" id="GO:0005829">
    <property type="term" value="C:cytosol"/>
    <property type="evidence" value="ECO:0007669"/>
    <property type="project" value="TreeGrafter"/>
</dbReference>
<dbReference type="PANTHER" id="PTHR43364:SF1">
    <property type="entry name" value="OXIDOREDUCTASE YDHF"/>
    <property type="match status" value="1"/>
</dbReference>
<dbReference type="CDD" id="cd19092">
    <property type="entry name" value="AKR_BsYcsN_EcYdhF-like"/>
    <property type="match status" value="1"/>
</dbReference>
<dbReference type="InterPro" id="IPR050523">
    <property type="entry name" value="AKR_Detox_Biosynth"/>
</dbReference>
<name>A0A9D1JF25_9FIRM</name>
<dbReference type="InterPro" id="IPR036812">
    <property type="entry name" value="NAD(P)_OxRdtase_dom_sf"/>
</dbReference>
<dbReference type="InterPro" id="IPR023210">
    <property type="entry name" value="NADP_OxRdtase_dom"/>
</dbReference>
<sequence length="324" mass="36949">MEKILLGESRLEASRIALGCMRICRKTPEEAERLILTAVEEGINYFDHADVYGFGESERYFGRILKEHPGLREKIYLQSKCALIRDQEKTLYLDTSKKHILESVDGALSRLGVDYLDTFLLHHPDALIEPEEVAEAFNLLQESGKVRYFGVSNFKTMDLKFLQSQLSQKLIVNQMQLGIAHTEVIDATNAIKLNDKDNLEHDGSVLTYMRMQHMTLQAWSPFQVRFYGGVFMNDPGYPLLNAAVQRIAREKGVDVQAVAIAWILRHPAKIQPMAGTTNPERLKRICQGSAIELSREEWYELYRATLTDEERVQLGNSQSGEGKR</sequence>
<dbReference type="PANTHER" id="PTHR43364">
    <property type="entry name" value="NADH-SPECIFIC METHYLGLYOXAL REDUCTASE-RELATED"/>
    <property type="match status" value="1"/>
</dbReference>
<feature type="domain" description="NADP-dependent oxidoreductase" evidence="1">
    <location>
        <begin position="15"/>
        <end position="301"/>
    </location>
</feature>
<evidence type="ECO:0000259" key="1">
    <source>
        <dbReference type="Pfam" id="PF00248"/>
    </source>
</evidence>
<dbReference type="Proteomes" id="UP000886841">
    <property type="component" value="Unassembled WGS sequence"/>
</dbReference>
<dbReference type="Pfam" id="PF00248">
    <property type="entry name" value="Aldo_ket_red"/>
    <property type="match status" value="1"/>
</dbReference>
<accession>A0A9D1JF25</accession>
<reference evidence="2" key="1">
    <citation type="submission" date="2020-10" db="EMBL/GenBank/DDBJ databases">
        <authorList>
            <person name="Gilroy R."/>
        </authorList>
    </citation>
    <scope>NUCLEOTIDE SEQUENCE</scope>
    <source>
        <strain evidence="2">ChiSxjej1B13-7041</strain>
    </source>
</reference>
<gene>
    <name evidence="2" type="ORF">IAB98_01195</name>
</gene>